<dbReference type="KEGG" id="dzi:111281712"/>
<dbReference type="Gene3D" id="3.30.420.40">
    <property type="match status" value="1"/>
</dbReference>
<evidence type="ECO:0000313" key="6">
    <source>
        <dbReference type="RefSeq" id="XP_022725096.1"/>
    </source>
</evidence>
<dbReference type="PANTHER" id="PTHR31218">
    <property type="entry name" value="WAT1-RELATED PROTEIN"/>
    <property type="match status" value="1"/>
</dbReference>
<reference evidence="6" key="1">
    <citation type="submission" date="2025-08" db="UniProtKB">
        <authorList>
            <consortium name="RefSeq"/>
        </authorList>
    </citation>
    <scope>IDENTIFICATION</scope>
    <source>
        <tissue evidence="6">Fruit stalk</tissue>
    </source>
</reference>
<keyword evidence="3 4" id="KW-0472">Membrane</keyword>
<gene>
    <name evidence="6" type="primary">LOC111281712</name>
</gene>
<dbReference type="GO" id="GO:0022857">
    <property type="term" value="F:transmembrane transporter activity"/>
    <property type="evidence" value="ECO:0007669"/>
    <property type="project" value="InterPro"/>
</dbReference>
<dbReference type="InterPro" id="IPR030184">
    <property type="entry name" value="WAT1-related"/>
</dbReference>
<proteinExistence type="predicted"/>
<dbReference type="GeneID" id="111281712"/>
<evidence type="ECO:0000256" key="4">
    <source>
        <dbReference type="SAM" id="Phobius"/>
    </source>
</evidence>
<dbReference type="Proteomes" id="UP000515121">
    <property type="component" value="Unplaced"/>
</dbReference>
<feature type="transmembrane region" description="Helical" evidence="4">
    <location>
        <begin position="12"/>
        <end position="31"/>
    </location>
</feature>
<accession>A0A6P5XBA7</accession>
<feature type="transmembrane region" description="Helical" evidence="4">
    <location>
        <begin position="140"/>
        <end position="160"/>
    </location>
</feature>
<name>A0A6P5XBA7_DURZI</name>
<dbReference type="GO" id="GO:0016020">
    <property type="term" value="C:membrane"/>
    <property type="evidence" value="ECO:0007669"/>
    <property type="project" value="InterPro"/>
</dbReference>
<evidence type="ECO:0000256" key="2">
    <source>
        <dbReference type="ARBA" id="ARBA00022989"/>
    </source>
</evidence>
<sequence>MEKLSFGTMSGKAKVFGTLMGIGGAMLFTFYKGGQVNIWRTHINLLNHHGAPSSHPGFSHTLLGTLLAVASCISYTLRVASEEHTVLLTEAPLNPRANREKICLKHSMCLLCMLLVRQFFYFTPVVVQQVSIYSLDNWFWLYYGVTDYEISLAVQSLGIVH</sequence>
<keyword evidence="2 4" id="KW-1133">Transmembrane helix</keyword>
<evidence type="ECO:0000256" key="3">
    <source>
        <dbReference type="ARBA" id="ARBA00023136"/>
    </source>
</evidence>
<dbReference type="PROSITE" id="PS01132">
    <property type="entry name" value="ACTINS_ACT_LIKE"/>
    <property type="match status" value="1"/>
</dbReference>
<feature type="transmembrane region" description="Helical" evidence="4">
    <location>
        <begin position="102"/>
        <end position="120"/>
    </location>
</feature>
<protein>
    <submittedName>
        <fullName evidence="6">WAT1-related protein At4g08290-like</fullName>
    </submittedName>
</protein>
<keyword evidence="1 4" id="KW-0812">Transmembrane</keyword>
<organism evidence="5 6">
    <name type="scientific">Durio zibethinus</name>
    <name type="common">Durian</name>
    <dbReference type="NCBI Taxonomy" id="66656"/>
    <lineage>
        <taxon>Eukaryota</taxon>
        <taxon>Viridiplantae</taxon>
        <taxon>Streptophyta</taxon>
        <taxon>Embryophyta</taxon>
        <taxon>Tracheophyta</taxon>
        <taxon>Spermatophyta</taxon>
        <taxon>Magnoliopsida</taxon>
        <taxon>eudicotyledons</taxon>
        <taxon>Gunneridae</taxon>
        <taxon>Pentapetalae</taxon>
        <taxon>rosids</taxon>
        <taxon>malvids</taxon>
        <taxon>Malvales</taxon>
        <taxon>Malvaceae</taxon>
        <taxon>Helicteroideae</taxon>
        <taxon>Durio</taxon>
    </lineage>
</organism>
<evidence type="ECO:0000313" key="5">
    <source>
        <dbReference type="Proteomes" id="UP000515121"/>
    </source>
</evidence>
<dbReference type="InterPro" id="IPR020902">
    <property type="entry name" value="Actin/actin-like_CS"/>
</dbReference>
<dbReference type="OrthoDB" id="1728340at2759"/>
<evidence type="ECO:0000256" key="1">
    <source>
        <dbReference type="ARBA" id="ARBA00022692"/>
    </source>
</evidence>
<keyword evidence="5" id="KW-1185">Reference proteome</keyword>
<dbReference type="AlphaFoldDB" id="A0A6P5XBA7"/>
<dbReference type="RefSeq" id="XP_022725096.1">
    <property type="nucleotide sequence ID" value="XM_022869361.1"/>
</dbReference>